<accession>A0A6C0GWA1</accession>
<evidence type="ECO:0000313" key="1">
    <source>
        <dbReference type="EMBL" id="QHT71570.1"/>
    </source>
</evidence>
<reference evidence="1 2" key="1">
    <citation type="submission" date="2020-01" db="EMBL/GenBank/DDBJ databases">
        <authorList>
            <person name="Kim M.K."/>
        </authorList>
    </citation>
    <scope>NUCLEOTIDE SEQUENCE [LARGE SCALE GENOMIC DNA]</scope>
    <source>
        <strain evidence="1 2">172606-1</strain>
    </source>
</reference>
<organism evidence="1 2">
    <name type="scientific">Rhodocytophaga rosea</name>
    <dbReference type="NCBI Taxonomy" id="2704465"/>
    <lineage>
        <taxon>Bacteria</taxon>
        <taxon>Pseudomonadati</taxon>
        <taxon>Bacteroidota</taxon>
        <taxon>Cytophagia</taxon>
        <taxon>Cytophagales</taxon>
        <taxon>Rhodocytophagaceae</taxon>
        <taxon>Rhodocytophaga</taxon>
    </lineage>
</organism>
<dbReference type="EMBL" id="CP048222">
    <property type="protein sequence ID" value="QHT71570.1"/>
    <property type="molecule type" value="Genomic_DNA"/>
</dbReference>
<gene>
    <name evidence="1" type="ORF">GXP67_35350</name>
</gene>
<sequence>MTRNVFLLLFMYLFFSCSQKQSQEAKNQYCANQIDLVSASDSLPLIPIQVSTSYDSVLIILEKIENENNIKECSRLLYFGIPFKLNNDSINLRVHISRECHRTELSSSHTPSIKILLNVRGNRLVEEEPTNDDQFIKEILQKHYFNNGVDPRLPDNPKDTFIRLQWDAEVHSDNLQQTIKAIIEGYFLVTEQFSSRVFNKKICNLTEQEKLSSKKEFPLHLELSFDHSHIIPPVLHPFDSSEAEMINIDSTEAEIEN</sequence>
<dbReference type="Proteomes" id="UP000480178">
    <property type="component" value="Chromosome"/>
</dbReference>
<protein>
    <recommendedName>
        <fullName evidence="3">Lipoprotein</fullName>
    </recommendedName>
</protein>
<dbReference type="PROSITE" id="PS51257">
    <property type="entry name" value="PROKAR_LIPOPROTEIN"/>
    <property type="match status" value="1"/>
</dbReference>
<name>A0A6C0GWA1_9BACT</name>
<evidence type="ECO:0000313" key="2">
    <source>
        <dbReference type="Proteomes" id="UP000480178"/>
    </source>
</evidence>
<dbReference type="KEGG" id="rhoz:GXP67_35350"/>
<proteinExistence type="predicted"/>
<dbReference type="AlphaFoldDB" id="A0A6C0GWA1"/>
<dbReference type="RefSeq" id="WP_162447505.1">
    <property type="nucleotide sequence ID" value="NZ_CP048222.1"/>
</dbReference>
<evidence type="ECO:0008006" key="3">
    <source>
        <dbReference type="Google" id="ProtNLM"/>
    </source>
</evidence>
<keyword evidence="2" id="KW-1185">Reference proteome</keyword>